<dbReference type="AlphaFoldDB" id="A0A133UFS3"/>
<dbReference type="Gene3D" id="3.20.20.120">
    <property type="entry name" value="Enolase-like C-terminal domain"/>
    <property type="match status" value="1"/>
</dbReference>
<keyword evidence="3" id="KW-1185">Reference proteome</keyword>
<evidence type="ECO:0000259" key="1">
    <source>
        <dbReference type="Pfam" id="PF13378"/>
    </source>
</evidence>
<comment type="caution">
    <text evidence="2">The sequence shown here is derived from an EMBL/GenBank/DDBJ whole genome shotgun (WGS) entry which is preliminary data.</text>
</comment>
<dbReference type="EMBL" id="LHXO01000124">
    <property type="protein sequence ID" value="KXA93041.1"/>
    <property type="molecule type" value="Genomic_DNA"/>
</dbReference>
<sequence>MGFDEVSSIHHLHIWSLSSEEKVLPCHICSASWKEIDQDELIRKIENQLREVGQSCDEEGFFWLEDPYRDCGISQQAHKKLRKLIDTPILQTEHIRGLEIHTDFIANEATDYLRADPDYDAGITGAMKIARMTEGFGLDVEFHSAEPAQRHCMAATRGWSLSV</sequence>
<dbReference type="Proteomes" id="UP000070284">
    <property type="component" value="Unassembled WGS sequence"/>
</dbReference>
<name>A0A133UFS3_9EURY</name>
<organism evidence="2 3">
    <name type="scientific">candidate division MSBL1 archaeon SCGC-AAA259E19</name>
    <dbReference type="NCBI Taxonomy" id="1698264"/>
    <lineage>
        <taxon>Archaea</taxon>
        <taxon>Methanobacteriati</taxon>
        <taxon>Methanobacteriota</taxon>
        <taxon>candidate division MSBL1</taxon>
    </lineage>
</organism>
<feature type="domain" description="Enolase C-terminal" evidence="1">
    <location>
        <begin position="49"/>
        <end position="156"/>
    </location>
</feature>
<proteinExistence type="predicted"/>
<dbReference type="InterPro" id="IPR036849">
    <property type="entry name" value="Enolase-like_C_sf"/>
</dbReference>
<accession>A0A133UFS3</accession>
<evidence type="ECO:0000313" key="2">
    <source>
        <dbReference type="EMBL" id="KXA93041.1"/>
    </source>
</evidence>
<gene>
    <name evidence="2" type="ORF">AKJ65_06725</name>
</gene>
<protein>
    <recommendedName>
        <fullName evidence="1">Enolase C-terminal domain-containing protein</fullName>
    </recommendedName>
</protein>
<evidence type="ECO:0000313" key="3">
    <source>
        <dbReference type="Proteomes" id="UP000070284"/>
    </source>
</evidence>
<dbReference type="SUPFAM" id="SSF51604">
    <property type="entry name" value="Enolase C-terminal domain-like"/>
    <property type="match status" value="1"/>
</dbReference>
<dbReference type="InterPro" id="IPR029065">
    <property type="entry name" value="Enolase_C-like"/>
</dbReference>
<reference evidence="2 3" key="1">
    <citation type="journal article" date="2016" name="Sci. Rep.">
        <title>Metabolic traits of an uncultured archaeal lineage -MSBL1- from brine pools of the Red Sea.</title>
        <authorList>
            <person name="Mwirichia R."/>
            <person name="Alam I."/>
            <person name="Rashid M."/>
            <person name="Vinu M."/>
            <person name="Ba-Alawi W."/>
            <person name="Anthony Kamau A."/>
            <person name="Kamanda Ngugi D."/>
            <person name="Goker M."/>
            <person name="Klenk H.P."/>
            <person name="Bajic V."/>
            <person name="Stingl U."/>
        </authorList>
    </citation>
    <scope>NUCLEOTIDE SEQUENCE [LARGE SCALE GENOMIC DNA]</scope>
    <source>
        <strain evidence="2">SCGC-AAA259E19</strain>
    </source>
</reference>
<dbReference type="PATRIC" id="fig|1698264.3.peg.388"/>
<dbReference type="Pfam" id="PF13378">
    <property type="entry name" value="MR_MLE_C"/>
    <property type="match status" value="1"/>
</dbReference>